<dbReference type="Gene3D" id="2.10.150.10">
    <property type="entry name" value="Urease, beta subunit"/>
    <property type="match status" value="1"/>
</dbReference>
<dbReference type="Gene3D" id="3.30.280.10">
    <property type="entry name" value="Urease, gamma-like subunit"/>
    <property type="match status" value="1"/>
</dbReference>
<dbReference type="CDD" id="cd00390">
    <property type="entry name" value="Urease_gamma"/>
    <property type="match status" value="1"/>
</dbReference>
<gene>
    <name evidence="4" type="primary">ureB</name>
    <name evidence="5" type="ORF">H8B15_20490</name>
</gene>
<evidence type="ECO:0000256" key="4">
    <source>
        <dbReference type="HAMAP-Rule" id="MF_01954"/>
    </source>
</evidence>
<comment type="subunit">
    <text evidence="4">Heterotrimer of UreA (gamma), UreB (beta) and UreC (alpha) subunits. Three heterotrimers associate to form the active enzyme.</text>
</comment>
<dbReference type="PANTHER" id="PTHR33569">
    <property type="entry name" value="UREASE"/>
    <property type="match status" value="1"/>
</dbReference>
<comment type="pathway">
    <text evidence="1 4">Nitrogen metabolism; urea degradation; CO(2) and NH(3) from urea (urease route): step 1/1.</text>
</comment>
<evidence type="ECO:0000313" key="6">
    <source>
        <dbReference type="Proteomes" id="UP000622017"/>
    </source>
</evidence>
<dbReference type="Pfam" id="PF00547">
    <property type="entry name" value="Urease_gamma"/>
    <property type="match status" value="1"/>
</dbReference>
<dbReference type="PIRSF" id="PIRSF001225">
    <property type="entry name" value="Urease_gammabeta"/>
    <property type="match status" value="1"/>
</dbReference>
<proteinExistence type="inferred from homology"/>
<dbReference type="NCBIfam" id="NF009712">
    <property type="entry name" value="PRK13241.1"/>
    <property type="match status" value="1"/>
</dbReference>
<dbReference type="InterPro" id="IPR008223">
    <property type="entry name" value="Urease_gamma-beta_su"/>
</dbReference>
<dbReference type="PANTHER" id="PTHR33569:SF1">
    <property type="entry name" value="UREASE"/>
    <property type="match status" value="1"/>
</dbReference>
<sequence length="243" mass="26660">MHLAPKDLDKLVLHQAGFVAQKRYARGLRLNYPEATALLATQLLEFIRDGESVAVLMDKGKQLLGHADVLPGVADLLPEVQIEGTFPDGTKLVTVHYPICREHGSPELALYGSGLTRRPPLPGPDTVINARPGEYLLAEDDLILNEGRDTVELDVLNQGDRPVQVGSHYPFFETNAALEFDRAAAFGYRLNIPAGTAVRFEPGERKRVTLVALAGEQIVYGGNGWTDGKVDEENKVWALEKLI</sequence>
<dbReference type="RefSeq" id="WP_187321511.1">
    <property type="nucleotide sequence ID" value="NZ_JACSCY010000028.1"/>
</dbReference>
<keyword evidence="6" id="KW-1185">Reference proteome</keyword>
<dbReference type="InterPro" id="IPR036463">
    <property type="entry name" value="Urease_gamma_sf"/>
</dbReference>
<dbReference type="Proteomes" id="UP000622017">
    <property type="component" value="Unassembled WGS sequence"/>
</dbReference>
<dbReference type="EMBL" id="JACSCY010000028">
    <property type="protein sequence ID" value="MBC6613311.1"/>
    <property type="molecule type" value="Genomic_DNA"/>
</dbReference>
<evidence type="ECO:0000256" key="3">
    <source>
        <dbReference type="ARBA" id="ARBA00047778"/>
    </source>
</evidence>
<comment type="subcellular location">
    <subcellularLocation>
        <location evidence="4">Cytoplasm</location>
    </subcellularLocation>
</comment>
<evidence type="ECO:0000256" key="1">
    <source>
        <dbReference type="ARBA" id="ARBA00004897"/>
    </source>
</evidence>
<dbReference type="NCBIfam" id="TIGR00193">
    <property type="entry name" value="urease_gam"/>
    <property type="match status" value="1"/>
</dbReference>
<keyword evidence="2 4" id="KW-0378">Hydrolase</keyword>
<reference evidence="5 6" key="1">
    <citation type="submission" date="2020-08" db="EMBL/GenBank/DDBJ databases">
        <title>Hymenobacter sp.</title>
        <authorList>
            <person name="Kim M.K."/>
        </authorList>
    </citation>
    <scope>NUCLEOTIDE SEQUENCE [LARGE SCALE GENOMIC DNA]</scope>
    <source>
        <strain evidence="5 6">BT507</strain>
    </source>
</reference>
<dbReference type="EC" id="3.5.1.5" evidence="4"/>
<dbReference type="InterPro" id="IPR002026">
    <property type="entry name" value="Urease_gamma/gamma-beta_su"/>
</dbReference>
<comment type="caution">
    <text evidence="5">The sequence shown here is derived from an EMBL/GenBank/DDBJ whole genome shotgun (WGS) entry which is preliminary data.</text>
</comment>
<keyword evidence="4" id="KW-0963">Cytoplasm</keyword>
<protein>
    <recommendedName>
        <fullName evidence="4">Urease subunit beta</fullName>
        <ecNumber evidence="4">3.5.1.5</ecNumber>
    </recommendedName>
    <alternativeName>
        <fullName evidence="4">Urea amidohydrolase subunit beta</fullName>
    </alternativeName>
</protein>
<dbReference type="SUPFAM" id="SSF54111">
    <property type="entry name" value="Urease, gamma-subunit"/>
    <property type="match status" value="1"/>
</dbReference>
<dbReference type="NCBIfam" id="TIGR00192">
    <property type="entry name" value="urease_beta"/>
    <property type="match status" value="1"/>
</dbReference>
<accession>A0ABR7MQF1</accession>
<evidence type="ECO:0000256" key="2">
    <source>
        <dbReference type="ARBA" id="ARBA00022801"/>
    </source>
</evidence>
<name>A0ABR7MQF1_9BACT</name>
<dbReference type="CDD" id="cd00407">
    <property type="entry name" value="Urease_beta"/>
    <property type="match status" value="1"/>
</dbReference>
<dbReference type="Pfam" id="PF00699">
    <property type="entry name" value="Urease_beta"/>
    <property type="match status" value="1"/>
</dbReference>
<dbReference type="InterPro" id="IPR002019">
    <property type="entry name" value="Urease_beta-like"/>
</dbReference>
<evidence type="ECO:0000313" key="5">
    <source>
        <dbReference type="EMBL" id="MBC6613311.1"/>
    </source>
</evidence>
<dbReference type="GO" id="GO:0009039">
    <property type="term" value="F:urease activity"/>
    <property type="evidence" value="ECO:0007669"/>
    <property type="project" value="UniProtKB-EC"/>
</dbReference>
<dbReference type="SUPFAM" id="SSF51278">
    <property type="entry name" value="Urease, beta-subunit"/>
    <property type="match status" value="1"/>
</dbReference>
<organism evidence="5 6">
    <name type="scientific">Hymenobacter citatus</name>
    <dbReference type="NCBI Taxonomy" id="2763506"/>
    <lineage>
        <taxon>Bacteria</taxon>
        <taxon>Pseudomonadati</taxon>
        <taxon>Bacteroidota</taxon>
        <taxon>Cytophagia</taxon>
        <taxon>Cytophagales</taxon>
        <taxon>Hymenobacteraceae</taxon>
        <taxon>Hymenobacter</taxon>
    </lineage>
</organism>
<dbReference type="InterPro" id="IPR036461">
    <property type="entry name" value="Urease_betasu_sf"/>
</dbReference>
<dbReference type="NCBIfam" id="NF009671">
    <property type="entry name" value="PRK13192.1"/>
    <property type="match status" value="1"/>
</dbReference>
<dbReference type="HAMAP" id="MF_01954">
    <property type="entry name" value="Urease_beta"/>
    <property type="match status" value="1"/>
</dbReference>
<comment type="catalytic activity">
    <reaction evidence="3 4">
        <text>urea + 2 H2O + H(+) = hydrogencarbonate + 2 NH4(+)</text>
        <dbReference type="Rhea" id="RHEA:20557"/>
        <dbReference type="ChEBI" id="CHEBI:15377"/>
        <dbReference type="ChEBI" id="CHEBI:15378"/>
        <dbReference type="ChEBI" id="CHEBI:16199"/>
        <dbReference type="ChEBI" id="CHEBI:17544"/>
        <dbReference type="ChEBI" id="CHEBI:28938"/>
        <dbReference type="EC" id="3.5.1.5"/>
    </reaction>
</comment>
<dbReference type="NCBIfam" id="NF009682">
    <property type="entry name" value="PRK13203.1"/>
    <property type="match status" value="1"/>
</dbReference>
<dbReference type="InterPro" id="IPR050069">
    <property type="entry name" value="Urease_subunit"/>
</dbReference>
<comment type="similarity">
    <text evidence="4">Belongs to the urease beta subunit family.</text>
</comment>